<reference evidence="1 2" key="1">
    <citation type="journal article" date="2016" name="PLoS ONE">
        <title>Whole-Genome Sequence Analysis of Bombella intestini LMG 28161T, a Novel Acetic Acid Bacterium Isolated from the Crop of a Red-Tailed Bumble Bee, Bombus lapidarius.</title>
        <authorList>
            <person name="Li L."/>
            <person name="Illeghems K."/>
            <person name="Van Kerrebroeck S."/>
            <person name="Borremans W."/>
            <person name="Cleenwerck I."/>
            <person name="Smagghe G."/>
            <person name="De Vuyst L."/>
            <person name="Vandamme P."/>
        </authorList>
    </citation>
    <scope>NUCLEOTIDE SEQUENCE [LARGE SCALE GENOMIC DNA]</scope>
    <source>
        <strain evidence="1 2">R-52487</strain>
    </source>
</reference>
<dbReference type="Proteomes" id="UP000200980">
    <property type="component" value="Unassembled WGS sequence"/>
</dbReference>
<keyword evidence="2" id="KW-1185">Reference proteome</keyword>
<evidence type="ECO:0000313" key="2">
    <source>
        <dbReference type="Proteomes" id="UP000200980"/>
    </source>
</evidence>
<proteinExistence type="predicted"/>
<comment type="caution">
    <text evidence="1">The sequence shown here is derived from an EMBL/GenBank/DDBJ whole genome shotgun (WGS) entry which is preliminary data.</text>
</comment>
<dbReference type="EMBL" id="JATM01000002">
    <property type="protein sequence ID" value="OOL19079.1"/>
    <property type="molecule type" value="Genomic_DNA"/>
</dbReference>
<name>A0A1S8GR09_9PROT</name>
<sequence length="62" mass="6385">MVGAAFQTIQDQQDRDHMAKRLLPAADGSFSALEIGRDLLEASGAAGVGTLSGNVIAAVTRD</sequence>
<dbReference type="AlphaFoldDB" id="A0A1S8GR09"/>
<accession>A0A1S8GR09</accession>
<organism evidence="1 2">
    <name type="scientific">Bombella intestini</name>
    <dbReference type="NCBI Taxonomy" id="1539051"/>
    <lineage>
        <taxon>Bacteria</taxon>
        <taxon>Pseudomonadati</taxon>
        <taxon>Pseudomonadota</taxon>
        <taxon>Alphaproteobacteria</taxon>
        <taxon>Acetobacterales</taxon>
        <taxon>Acetobacteraceae</taxon>
        <taxon>Bombella</taxon>
    </lineage>
</organism>
<gene>
    <name evidence="1" type="ORF">AL01_05010</name>
</gene>
<evidence type="ECO:0000313" key="1">
    <source>
        <dbReference type="EMBL" id="OOL19079.1"/>
    </source>
</evidence>
<protein>
    <submittedName>
        <fullName evidence="1">Uncharacterized protein</fullName>
    </submittedName>
</protein>